<protein>
    <submittedName>
        <fullName evidence="3">Uncharacterized protein</fullName>
    </submittedName>
</protein>
<dbReference type="RefSeq" id="WP_207252970.1">
    <property type="nucleotide sequence ID" value="NZ_JAFMPM010000008.1"/>
</dbReference>
<accession>A0A8B0SM76</accession>
<dbReference type="Proteomes" id="UP000664466">
    <property type="component" value="Unassembled WGS sequence"/>
</dbReference>
<sequence>MEAEAATAAAAGSNSTLATIGNSLANMGTTAKVFALSHPMGMAVAGGALLGLGTYYAFGKMFGKKNTAAPVMAAA</sequence>
<keyword evidence="1" id="KW-0812">Transmembrane</keyword>
<proteinExistence type="predicted"/>
<feature type="transmembrane region" description="Helical" evidence="1">
    <location>
        <begin position="40"/>
        <end position="58"/>
    </location>
</feature>
<evidence type="ECO:0000256" key="1">
    <source>
        <dbReference type="SAM" id="Phobius"/>
    </source>
</evidence>
<evidence type="ECO:0000313" key="3">
    <source>
        <dbReference type="EMBL" id="QTX10032.1"/>
    </source>
</evidence>
<name>A0A8B0SM76_9GAMM</name>
<evidence type="ECO:0000313" key="4">
    <source>
        <dbReference type="Proteomes" id="UP000664466"/>
    </source>
</evidence>
<organism evidence="3">
    <name type="scientific">Thiothrix fructosivorans</name>
    <dbReference type="NCBI Taxonomy" id="111770"/>
    <lineage>
        <taxon>Bacteria</taxon>
        <taxon>Pseudomonadati</taxon>
        <taxon>Pseudomonadota</taxon>
        <taxon>Gammaproteobacteria</taxon>
        <taxon>Thiotrichales</taxon>
        <taxon>Thiotrichaceae</taxon>
        <taxon>Thiothrix</taxon>
    </lineage>
</organism>
<keyword evidence="1" id="KW-0472">Membrane</keyword>
<keyword evidence="4" id="KW-1185">Reference proteome</keyword>
<reference evidence="2 4" key="1">
    <citation type="submission" date="2021-03" db="EMBL/GenBank/DDBJ databases">
        <title>Draft genome and methylome analysis of Thiotrix fructosivoruns ATCC 49748.</title>
        <authorList>
            <person name="Fomenkov A."/>
            <person name="Grabovich M.Y."/>
            <person name="Roberts R.J."/>
        </authorList>
    </citation>
    <scope>NUCLEOTIDE SEQUENCE [LARGE SCALE GENOMIC DNA]</scope>
    <source>
        <strain evidence="2 4">ATCC 49748</strain>
    </source>
</reference>
<dbReference type="EMBL" id="CP072748">
    <property type="protein sequence ID" value="QTX10032.1"/>
    <property type="molecule type" value="Genomic_DNA"/>
</dbReference>
<dbReference type="EMBL" id="JAFMPM010000008">
    <property type="protein sequence ID" value="MBO0615248.1"/>
    <property type="molecule type" value="Genomic_DNA"/>
</dbReference>
<dbReference type="AlphaFoldDB" id="A0A8B0SM76"/>
<keyword evidence="1" id="KW-1133">Transmembrane helix</keyword>
<evidence type="ECO:0000313" key="2">
    <source>
        <dbReference type="EMBL" id="MBO0615248.1"/>
    </source>
</evidence>
<gene>
    <name evidence="3" type="ORF">J1836_015710</name>
    <name evidence="2" type="ORF">J1836_20325</name>
</gene>
<reference evidence="3" key="2">
    <citation type="submission" date="2021-04" db="EMBL/GenBank/DDBJ databases">
        <title>Complete Genome and methylome analysis of Thiothrix fructosivorans ATCC 49748.</title>
        <authorList>
            <person name="Fomenkov A."/>
            <person name="Sun L."/>
            <person name="Vincze T."/>
            <person name="Grabovich M.Y."/>
            <person name="Roberts R.J."/>
        </authorList>
    </citation>
    <scope>NUCLEOTIDE SEQUENCE</scope>
    <source>
        <strain evidence="3">ATCC 49748</strain>
    </source>
</reference>